<keyword evidence="2" id="KW-0418">Kinase</keyword>
<comment type="caution">
    <text evidence="4">The sequence shown here is derived from an EMBL/GenBank/DDBJ whole genome shotgun (WGS) entry which is preliminary data.</text>
</comment>
<dbReference type="EMBL" id="MUJZ01034038">
    <property type="protein sequence ID" value="OTF77159.1"/>
    <property type="molecule type" value="Genomic_DNA"/>
</dbReference>
<dbReference type="Proteomes" id="UP000194236">
    <property type="component" value="Unassembled WGS sequence"/>
</dbReference>
<keyword evidence="1" id="KW-0808">Transferase</keyword>
<feature type="domain" description="PI3K/PI4K catalytic" evidence="3">
    <location>
        <begin position="1"/>
        <end position="123"/>
    </location>
</feature>
<dbReference type="InterPro" id="IPR000403">
    <property type="entry name" value="PI3/4_kinase_cat_dom"/>
</dbReference>
<gene>
    <name evidence="4" type="ORF">BLA29_012433</name>
</gene>
<evidence type="ECO:0000256" key="2">
    <source>
        <dbReference type="ARBA" id="ARBA00022777"/>
    </source>
</evidence>
<dbReference type="GO" id="GO:0005768">
    <property type="term" value="C:endosome"/>
    <property type="evidence" value="ECO:0007669"/>
    <property type="project" value="TreeGrafter"/>
</dbReference>
<organism evidence="4 5">
    <name type="scientific">Euroglyphus maynei</name>
    <name type="common">Mayne's house dust mite</name>
    <dbReference type="NCBI Taxonomy" id="6958"/>
    <lineage>
        <taxon>Eukaryota</taxon>
        <taxon>Metazoa</taxon>
        <taxon>Ecdysozoa</taxon>
        <taxon>Arthropoda</taxon>
        <taxon>Chelicerata</taxon>
        <taxon>Arachnida</taxon>
        <taxon>Acari</taxon>
        <taxon>Acariformes</taxon>
        <taxon>Sarcoptiformes</taxon>
        <taxon>Astigmata</taxon>
        <taxon>Psoroptidia</taxon>
        <taxon>Analgoidea</taxon>
        <taxon>Pyroglyphidae</taxon>
        <taxon>Pyroglyphinae</taxon>
        <taxon>Euroglyphus</taxon>
    </lineage>
</organism>
<accession>A0A1Y3B8I7</accession>
<dbReference type="Gene3D" id="1.10.1070.11">
    <property type="entry name" value="Phosphatidylinositol 3-/4-kinase, catalytic domain"/>
    <property type="match status" value="1"/>
</dbReference>
<dbReference type="GO" id="GO:0048015">
    <property type="term" value="P:phosphatidylinositol-mediated signaling"/>
    <property type="evidence" value="ECO:0007669"/>
    <property type="project" value="TreeGrafter"/>
</dbReference>
<dbReference type="InterPro" id="IPR015433">
    <property type="entry name" value="PI3/4_kinase"/>
</dbReference>
<reference evidence="4 5" key="1">
    <citation type="submission" date="2017-03" db="EMBL/GenBank/DDBJ databases">
        <title>Genome Survey of Euroglyphus maynei.</title>
        <authorList>
            <person name="Arlian L.G."/>
            <person name="Morgan M.S."/>
            <person name="Rider S.D."/>
        </authorList>
    </citation>
    <scope>NUCLEOTIDE SEQUENCE [LARGE SCALE GENOMIC DNA]</scope>
    <source>
        <strain evidence="4">Arlian Lab</strain>
        <tissue evidence="4">Whole body</tissue>
    </source>
</reference>
<dbReference type="GO" id="GO:0005777">
    <property type="term" value="C:peroxisome"/>
    <property type="evidence" value="ECO:0007669"/>
    <property type="project" value="TreeGrafter"/>
</dbReference>
<dbReference type="PANTHER" id="PTHR10048">
    <property type="entry name" value="PHOSPHATIDYLINOSITOL KINASE"/>
    <property type="match status" value="1"/>
</dbReference>
<dbReference type="GO" id="GO:0006897">
    <property type="term" value="P:endocytosis"/>
    <property type="evidence" value="ECO:0007669"/>
    <property type="project" value="TreeGrafter"/>
</dbReference>
<keyword evidence="5" id="KW-1185">Reference proteome</keyword>
<dbReference type="AlphaFoldDB" id="A0A1Y3B8I7"/>
<dbReference type="GO" id="GO:0000045">
    <property type="term" value="P:autophagosome assembly"/>
    <property type="evidence" value="ECO:0007669"/>
    <property type="project" value="TreeGrafter"/>
</dbReference>
<evidence type="ECO:0000313" key="4">
    <source>
        <dbReference type="EMBL" id="OTF77159.1"/>
    </source>
</evidence>
<evidence type="ECO:0000259" key="3">
    <source>
        <dbReference type="PROSITE" id="PS50290"/>
    </source>
</evidence>
<evidence type="ECO:0000256" key="1">
    <source>
        <dbReference type="ARBA" id="ARBA00022679"/>
    </source>
</evidence>
<proteinExistence type="predicted"/>
<evidence type="ECO:0000313" key="5">
    <source>
        <dbReference type="Proteomes" id="UP000194236"/>
    </source>
</evidence>
<protein>
    <recommendedName>
        <fullName evidence="3">PI3K/PI4K catalytic domain-containing protein</fullName>
    </recommendedName>
</protein>
<dbReference type="PANTHER" id="PTHR10048:SF7">
    <property type="entry name" value="PHOSPHATIDYLINOSITOL 3-KINASE CATALYTIC SUBUNIT TYPE 3"/>
    <property type="match status" value="1"/>
</dbReference>
<dbReference type="InterPro" id="IPR011009">
    <property type="entry name" value="Kinase-like_dom_sf"/>
</dbReference>
<dbReference type="SUPFAM" id="SSF56112">
    <property type="entry name" value="Protein kinase-like (PK-like)"/>
    <property type="match status" value="1"/>
</dbReference>
<dbReference type="PROSITE" id="PS50290">
    <property type="entry name" value="PI3_4_KINASE_3"/>
    <property type="match status" value="1"/>
</dbReference>
<name>A0A1Y3B8I7_EURMA</name>
<dbReference type="GO" id="GO:0016303">
    <property type="term" value="F:1-phosphatidylinositol-3-kinase activity"/>
    <property type="evidence" value="ECO:0007669"/>
    <property type="project" value="TreeGrafter"/>
</dbReference>
<dbReference type="GO" id="GO:0034271">
    <property type="term" value="C:phosphatidylinositol 3-kinase complex, class III, type I"/>
    <property type="evidence" value="ECO:0007669"/>
    <property type="project" value="TreeGrafter"/>
</dbReference>
<dbReference type="GO" id="GO:0034272">
    <property type="term" value="C:phosphatidylinositol 3-kinase complex, class III, type II"/>
    <property type="evidence" value="ECO:0007669"/>
    <property type="project" value="TreeGrafter"/>
</dbReference>
<dbReference type="SMART" id="SM00146">
    <property type="entry name" value="PI3Kc"/>
    <property type="match status" value="1"/>
</dbReference>
<dbReference type="Pfam" id="PF00454">
    <property type="entry name" value="PI3_PI4_kinase"/>
    <property type="match status" value="1"/>
</dbReference>
<dbReference type="GO" id="GO:0000407">
    <property type="term" value="C:phagophore assembly site"/>
    <property type="evidence" value="ECO:0007669"/>
    <property type="project" value="TreeGrafter"/>
</dbReference>
<dbReference type="InterPro" id="IPR036940">
    <property type="entry name" value="PI3/4_kinase_cat_sf"/>
</dbReference>
<sequence length="142" mass="16426">MTKTGRLFHIDFGYILGRDPKLLGRPPPMKITREMVDAMGGMDSENFYKFCSFVRTAFLYLRRHANLILNLFSLMVDANVPGIVLEPDKTVQKVQDKFKLELNDEQADHYITEQVEQSVRSIMPVVVDQLHKVTQVMFFSLD</sequence>
<dbReference type="OrthoDB" id="67688at2759"/>